<dbReference type="SUPFAM" id="SSF103506">
    <property type="entry name" value="Mitochondrial carrier"/>
    <property type="match status" value="1"/>
</dbReference>
<dbReference type="AlphaFoldDB" id="A0AAV9J1Y5"/>
<comment type="caution">
    <text evidence="13">The sequence shown here is derived from an EMBL/GenBank/DDBJ whole genome shotgun (WGS) entry which is preliminary data.</text>
</comment>
<dbReference type="GO" id="GO:0005743">
    <property type="term" value="C:mitochondrial inner membrane"/>
    <property type="evidence" value="ECO:0007669"/>
    <property type="project" value="UniProtKB-SubCell"/>
</dbReference>
<dbReference type="EMBL" id="JANCYW010000017">
    <property type="protein sequence ID" value="KAK4538345.1"/>
    <property type="molecule type" value="Genomic_DNA"/>
</dbReference>
<organism evidence="13 14">
    <name type="scientific">Cyanidium caldarium</name>
    <name type="common">Red alga</name>
    <dbReference type="NCBI Taxonomy" id="2771"/>
    <lineage>
        <taxon>Eukaryota</taxon>
        <taxon>Rhodophyta</taxon>
        <taxon>Bangiophyceae</taxon>
        <taxon>Cyanidiales</taxon>
        <taxon>Cyanidiaceae</taxon>
        <taxon>Cyanidium</taxon>
    </lineage>
</organism>
<dbReference type="Gene3D" id="1.50.40.10">
    <property type="entry name" value="Mitochondrial carrier domain"/>
    <property type="match status" value="1"/>
</dbReference>
<dbReference type="Proteomes" id="UP001301350">
    <property type="component" value="Unassembled WGS sequence"/>
</dbReference>
<evidence type="ECO:0000256" key="2">
    <source>
        <dbReference type="ARBA" id="ARBA00006375"/>
    </source>
</evidence>
<dbReference type="GO" id="GO:1990547">
    <property type="term" value="P:mitochondrial phosphate ion transmembrane transport"/>
    <property type="evidence" value="ECO:0007669"/>
    <property type="project" value="InterPro"/>
</dbReference>
<keyword evidence="8" id="KW-0496">Mitochondrion</keyword>
<evidence type="ECO:0000256" key="12">
    <source>
        <dbReference type="SAM" id="Phobius"/>
    </source>
</evidence>
<evidence type="ECO:0000256" key="10">
    <source>
        <dbReference type="PROSITE-ProRule" id="PRU00282"/>
    </source>
</evidence>
<evidence type="ECO:0000256" key="5">
    <source>
        <dbReference type="ARBA" id="ARBA00022737"/>
    </source>
</evidence>
<proteinExistence type="inferred from homology"/>
<keyword evidence="6" id="KW-0999">Mitochondrion inner membrane</keyword>
<evidence type="ECO:0000256" key="1">
    <source>
        <dbReference type="ARBA" id="ARBA00004448"/>
    </source>
</evidence>
<evidence type="ECO:0000256" key="6">
    <source>
        <dbReference type="ARBA" id="ARBA00022792"/>
    </source>
</evidence>
<feature type="repeat" description="Solcar" evidence="10">
    <location>
        <begin position="195"/>
        <end position="279"/>
    </location>
</feature>
<name>A0AAV9J1Y5_CYACA</name>
<evidence type="ECO:0000313" key="14">
    <source>
        <dbReference type="Proteomes" id="UP001301350"/>
    </source>
</evidence>
<dbReference type="InterPro" id="IPR018108">
    <property type="entry name" value="MCP_transmembrane"/>
</dbReference>
<evidence type="ECO:0000256" key="4">
    <source>
        <dbReference type="ARBA" id="ARBA00022692"/>
    </source>
</evidence>
<evidence type="ECO:0000256" key="11">
    <source>
        <dbReference type="RuleBase" id="RU000488"/>
    </source>
</evidence>
<comment type="similarity">
    <text evidence="2 11">Belongs to the mitochondrial carrier (TC 2.A.29) family.</text>
</comment>
<dbReference type="GO" id="GO:0005315">
    <property type="term" value="F:phosphate transmembrane transporter activity"/>
    <property type="evidence" value="ECO:0007669"/>
    <property type="project" value="InterPro"/>
</dbReference>
<evidence type="ECO:0000256" key="8">
    <source>
        <dbReference type="ARBA" id="ARBA00023128"/>
    </source>
</evidence>
<evidence type="ECO:0000256" key="7">
    <source>
        <dbReference type="ARBA" id="ARBA00022989"/>
    </source>
</evidence>
<feature type="repeat" description="Solcar" evidence="10">
    <location>
        <begin position="95"/>
        <end position="178"/>
    </location>
</feature>
<sequence>MRASETLCLNGIVQSIGQPWRDERAWRAALTPPPCDSLRSVFYALLSHRPAHQVTHSAPASSTWAAASPDEQVVSGKARGSHALESAPTQMQSPLVYLKYALGGAVGTGLTHSSVVPVDVVKTRLQVSNRYHGMLDATRTIVKEEGLHMLLQGLGPTAVGYFMQGFFKFGGYEFFKAFYSSTVAQRYGLDEALKWRFGIWMVGGASAEVIADVFLAPMEAVRIRLISHPSYAKGLADGFVKLAREEGAYGLWRGLPPLMFRQVPYTVAKFAVYEITTEAIYHALERRDITKDDLSGAQRNGLSLLGGLCAGAAAAVSSQPADTVLSALNKEADGSVPRILRELGVRGLFRGMGARAIMVMTLTAAQFGIFDFINRQLGLKK</sequence>
<accession>A0AAV9J1Y5</accession>
<evidence type="ECO:0000256" key="3">
    <source>
        <dbReference type="ARBA" id="ARBA00022448"/>
    </source>
</evidence>
<protein>
    <recommendedName>
        <fullName evidence="15">Mitochondrial phosphate carrier protein</fullName>
    </recommendedName>
</protein>
<dbReference type="PROSITE" id="PS50920">
    <property type="entry name" value="SOLCAR"/>
    <property type="match status" value="3"/>
</dbReference>
<evidence type="ECO:0000256" key="9">
    <source>
        <dbReference type="ARBA" id="ARBA00023136"/>
    </source>
</evidence>
<gene>
    <name evidence="13" type="ORF">CDCA_CDCA17G4370</name>
</gene>
<keyword evidence="5" id="KW-0677">Repeat</keyword>
<keyword evidence="9 10" id="KW-0472">Membrane</keyword>
<keyword evidence="4 10" id="KW-0812">Transmembrane</keyword>
<feature type="transmembrane region" description="Helical" evidence="12">
    <location>
        <begin position="352"/>
        <end position="373"/>
    </location>
</feature>
<evidence type="ECO:0008006" key="15">
    <source>
        <dbReference type="Google" id="ProtNLM"/>
    </source>
</evidence>
<feature type="repeat" description="Solcar" evidence="10">
    <location>
        <begin position="298"/>
        <end position="376"/>
    </location>
</feature>
<dbReference type="PANTHER" id="PTHR45671">
    <property type="entry name" value="SOLUTE CARRIER FAMILY 25 (MITOCHONDRIAL CARRIER PHOSPHATE CARRIER), MEMBER 3, LIKE-RELATED-RELATED"/>
    <property type="match status" value="1"/>
</dbReference>
<keyword evidence="3 11" id="KW-0813">Transport</keyword>
<dbReference type="InterPro" id="IPR044677">
    <property type="entry name" value="SLC25A3/Pic2/Mir1-like"/>
</dbReference>
<reference evidence="13 14" key="1">
    <citation type="submission" date="2022-07" db="EMBL/GenBank/DDBJ databases">
        <title>Genome-wide signatures of adaptation to extreme environments.</title>
        <authorList>
            <person name="Cho C.H."/>
            <person name="Yoon H.S."/>
        </authorList>
    </citation>
    <scope>NUCLEOTIDE SEQUENCE [LARGE SCALE GENOMIC DNA]</scope>
    <source>
        <strain evidence="13 14">DBV 063 E5</strain>
    </source>
</reference>
<keyword evidence="7 12" id="KW-1133">Transmembrane helix</keyword>
<dbReference type="PANTHER" id="PTHR45671:SF12">
    <property type="entry name" value="MITOCHONDRIAL PHOSPHATE CARRIER PROTEIN"/>
    <property type="match status" value="1"/>
</dbReference>
<dbReference type="InterPro" id="IPR023395">
    <property type="entry name" value="MCP_dom_sf"/>
</dbReference>
<evidence type="ECO:0000313" key="13">
    <source>
        <dbReference type="EMBL" id="KAK4538345.1"/>
    </source>
</evidence>
<keyword evidence="14" id="KW-1185">Reference proteome</keyword>
<dbReference type="Pfam" id="PF00153">
    <property type="entry name" value="Mito_carr"/>
    <property type="match status" value="3"/>
</dbReference>
<comment type="subcellular location">
    <subcellularLocation>
        <location evidence="1">Mitochondrion inner membrane</location>
        <topology evidence="1">Multi-pass membrane protein</topology>
    </subcellularLocation>
</comment>